<dbReference type="AlphaFoldDB" id="A0A7E5W509"/>
<dbReference type="Pfam" id="PF01395">
    <property type="entry name" value="PBP_GOBP"/>
    <property type="match status" value="1"/>
</dbReference>
<reference evidence="3" key="1">
    <citation type="submission" date="2025-08" db="UniProtKB">
        <authorList>
            <consortium name="RefSeq"/>
        </authorList>
    </citation>
    <scope>IDENTIFICATION</scope>
</reference>
<dbReference type="OrthoDB" id="7425177at2759"/>
<proteinExistence type="predicted"/>
<dbReference type="RefSeq" id="XP_026735720.1">
    <property type="nucleotide sequence ID" value="XM_026879919.1"/>
</dbReference>
<dbReference type="SMART" id="SM00708">
    <property type="entry name" value="PhBP"/>
    <property type="match status" value="1"/>
</dbReference>
<keyword evidence="1" id="KW-0732">Signal</keyword>
<protein>
    <submittedName>
        <fullName evidence="3">Uncharacterized protein LOC113499439</fullName>
    </submittedName>
</protein>
<feature type="signal peptide" evidence="1">
    <location>
        <begin position="1"/>
        <end position="23"/>
    </location>
</feature>
<feature type="chain" id="PRO_5028823652" evidence="1">
    <location>
        <begin position="24"/>
        <end position="169"/>
    </location>
</feature>
<keyword evidence="2" id="KW-1185">Reference proteome</keyword>
<dbReference type="SUPFAM" id="SSF47565">
    <property type="entry name" value="Insect pheromone/odorant-binding proteins"/>
    <property type="match status" value="1"/>
</dbReference>
<dbReference type="GO" id="GO:0005549">
    <property type="term" value="F:odorant binding"/>
    <property type="evidence" value="ECO:0007669"/>
    <property type="project" value="InterPro"/>
</dbReference>
<evidence type="ECO:0000313" key="2">
    <source>
        <dbReference type="Proteomes" id="UP000322000"/>
    </source>
</evidence>
<dbReference type="InterPro" id="IPR036728">
    <property type="entry name" value="PBP_GOBP_sf"/>
</dbReference>
<accession>A0A7E5W509</accession>
<name>A0A7E5W509_TRINI</name>
<dbReference type="KEGG" id="tnl:113499439"/>
<dbReference type="GeneID" id="113499439"/>
<dbReference type="Proteomes" id="UP000322000">
    <property type="component" value="Chromosome 12"/>
</dbReference>
<evidence type="ECO:0000256" key="1">
    <source>
        <dbReference type="SAM" id="SignalP"/>
    </source>
</evidence>
<gene>
    <name evidence="3" type="primary">LOC113499439</name>
</gene>
<dbReference type="InterPro" id="IPR006170">
    <property type="entry name" value="PBP/GOBP"/>
</dbReference>
<dbReference type="InParanoid" id="A0A7E5W509"/>
<dbReference type="Gene3D" id="1.10.238.20">
    <property type="entry name" value="Pheromone/general odorant binding protein domain"/>
    <property type="match status" value="1"/>
</dbReference>
<evidence type="ECO:0000313" key="3">
    <source>
        <dbReference type="RefSeq" id="XP_026735720.1"/>
    </source>
</evidence>
<dbReference type="CDD" id="cd23992">
    <property type="entry name" value="PBP_GOBP"/>
    <property type="match status" value="1"/>
</dbReference>
<organism evidence="2 3">
    <name type="scientific">Trichoplusia ni</name>
    <name type="common">Cabbage looper</name>
    <dbReference type="NCBI Taxonomy" id="7111"/>
    <lineage>
        <taxon>Eukaryota</taxon>
        <taxon>Metazoa</taxon>
        <taxon>Ecdysozoa</taxon>
        <taxon>Arthropoda</taxon>
        <taxon>Hexapoda</taxon>
        <taxon>Insecta</taxon>
        <taxon>Pterygota</taxon>
        <taxon>Neoptera</taxon>
        <taxon>Endopterygota</taxon>
        <taxon>Lepidoptera</taxon>
        <taxon>Glossata</taxon>
        <taxon>Ditrysia</taxon>
        <taxon>Noctuoidea</taxon>
        <taxon>Noctuidae</taxon>
        <taxon>Plusiinae</taxon>
        <taxon>Trichoplusia</taxon>
    </lineage>
</organism>
<sequence length="169" mass="19518">MVRCLNYVLLSIWFGAITIECASNEFRLSPEQLVVRYQLECIEETRVDPDVILRVRKGSWIIPQDKVELVKEWTLCVMMKAGLMTKEGVYLIDVALQQVPHEERREVEDLIDKCLSQKAIPARDIAFNFAKCYQKISRGSYTVSAVLPPPRRNAERRFNIVHTDFASSI</sequence>